<dbReference type="Pfam" id="PF12625">
    <property type="entry name" value="Arabinose_bd"/>
    <property type="match status" value="1"/>
</dbReference>
<feature type="domain" description="HTH araC/xylS-type" evidence="4">
    <location>
        <begin position="251"/>
        <end position="351"/>
    </location>
</feature>
<evidence type="ECO:0000313" key="6">
    <source>
        <dbReference type="Proteomes" id="UP000190989"/>
    </source>
</evidence>
<keyword evidence="3" id="KW-0804">Transcription</keyword>
<sequence>MAQKSKRLSIPAPRRASIAVARELLGYVVEAGGNADALLDRAGLPHTATAMLDPKWKGQLSRLQFSALYAEAVWALDAQAAHQEEREPLTKSQFDLFCHCLITCRTLRDVIARAAAFEAMLGPRMAALTLSERDGVAELTMTTKRTKRNVSAYVSDLTGLSAHYRLFSWLLGVNIGLLSAHLRYPRLVSRECASRLMLHPVIHDAAGNTLRFSSYYLDLPVIRTPAELERLLQRFPFDLEEILSREAPLSERIGVVIHSALSRGLKLPTGAAIARQFHISPATLKRRLADEGVTLLQLKNACRGDVARVLLANRELSISQIAQWTGFSDSTTFSRAFHQWTGSSPGAWRQRRTAPDEQ</sequence>
<dbReference type="STRING" id="428990.SAMN06295987_10437"/>
<name>A0A1U6I228_9SPHN</name>
<accession>A0A1U6I228</accession>
<proteinExistence type="predicted"/>
<protein>
    <submittedName>
        <fullName evidence="5">AraC-type DNA-binding protein</fullName>
    </submittedName>
</protein>
<evidence type="ECO:0000256" key="2">
    <source>
        <dbReference type="ARBA" id="ARBA00023125"/>
    </source>
</evidence>
<dbReference type="Proteomes" id="UP000190989">
    <property type="component" value="Unassembled WGS sequence"/>
</dbReference>
<evidence type="ECO:0000313" key="5">
    <source>
        <dbReference type="EMBL" id="SLK02059.1"/>
    </source>
</evidence>
<dbReference type="SUPFAM" id="SSF46689">
    <property type="entry name" value="Homeodomain-like"/>
    <property type="match status" value="1"/>
</dbReference>
<keyword evidence="1" id="KW-0805">Transcription regulation</keyword>
<evidence type="ECO:0000259" key="4">
    <source>
        <dbReference type="PROSITE" id="PS01124"/>
    </source>
</evidence>
<dbReference type="AlphaFoldDB" id="A0A1U6I228"/>
<dbReference type="GO" id="GO:0005829">
    <property type="term" value="C:cytosol"/>
    <property type="evidence" value="ECO:0007669"/>
    <property type="project" value="TreeGrafter"/>
</dbReference>
<dbReference type="RefSeq" id="WP_176168053.1">
    <property type="nucleotide sequence ID" value="NZ_FVZE01000004.1"/>
</dbReference>
<dbReference type="GO" id="GO:0000976">
    <property type="term" value="F:transcription cis-regulatory region binding"/>
    <property type="evidence" value="ECO:0007669"/>
    <property type="project" value="TreeGrafter"/>
</dbReference>
<keyword evidence="6" id="KW-1185">Reference proteome</keyword>
<dbReference type="EMBL" id="FVZE01000004">
    <property type="protein sequence ID" value="SLK02059.1"/>
    <property type="molecule type" value="Genomic_DNA"/>
</dbReference>
<gene>
    <name evidence="5" type="ORF">SAMN06295987_10437</name>
</gene>
<evidence type="ECO:0000256" key="3">
    <source>
        <dbReference type="ARBA" id="ARBA00023163"/>
    </source>
</evidence>
<dbReference type="PANTHER" id="PTHR47894">
    <property type="entry name" value="HTH-TYPE TRANSCRIPTIONAL REGULATOR GADX"/>
    <property type="match status" value="1"/>
</dbReference>
<dbReference type="InterPro" id="IPR032687">
    <property type="entry name" value="AraC-type_N"/>
</dbReference>
<dbReference type="InterPro" id="IPR009057">
    <property type="entry name" value="Homeodomain-like_sf"/>
</dbReference>
<reference evidence="6" key="1">
    <citation type="submission" date="2017-02" db="EMBL/GenBank/DDBJ databases">
        <authorList>
            <person name="Varghese N."/>
            <person name="Submissions S."/>
        </authorList>
    </citation>
    <scope>NUCLEOTIDE SEQUENCE [LARGE SCALE GENOMIC DNA]</scope>
    <source>
        <strain evidence="6">SM117</strain>
    </source>
</reference>
<dbReference type="SMART" id="SM00342">
    <property type="entry name" value="HTH_ARAC"/>
    <property type="match status" value="1"/>
</dbReference>
<dbReference type="Pfam" id="PF12833">
    <property type="entry name" value="HTH_18"/>
    <property type="match status" value="1"/>
</dbReference>
<organism evidence="5 6">
    <name type="scientific">Novosphingobium mathurense</name>
    <dbReference type="NCBI Taxonomy" id="428990"/>
    <lineage>
        <taxon>Bacteria</taxon>
        <taxon>Pseudomonadati</taxon>
        <taxon>Pseudomonadota</taxon>
        <taxon>Alphaproteobacteria</taxon>
        <taxon>Sphingomonadales</taxon>
        <taxon>Sphingomonadaceae</taxon>
        <taxon>Novosphingobium</taxon>
    </lineage>
</organism>
<evidence type="ECO:0000256" key="1">
    <source>
        <dbReference type="ARBA" id="ARBA00023015"/>
    </source>
</evidence>
<keyword evidence="2 5" id="KW-0238">DNA-binding</keyword>
<dbReference type="PROSITE" id="PS01124">
    <property type="entry name" value="HTH_ARAC_FAMILY_2"/>
    <property type="match status" value="1"/>
</dbReference>
<dbReference type="InterPro" id="IPR018060">
    <property type="entry name" value="HTH_AraC"/>
</dbReference>
<dbReference type="GO" id="GO:0003700">
    <property type="term" value="F:DNA-binding transcription factor activity"/>
    <property type="evidence" value="ECO:0007669"/>
    <property type="project" value="InterPro"/>
</dbReference>
<dbReference type="Gene3D" id="1.10.10.60">
    <property type="entry name" value="Homeodomain-like"/>
    <property type="match status" value="1"/>
</dbReference>
<dbReference type="PANTHER" id="PTHR47894:SF1">
    <property type="entry name" value="HTH-TYPE TRANSCRIPTIONAL REGULATOR VQSM"/>
    <property type="match status" value="1"/>
</dbReference>